<evidence type="ECO:0000313" key="2">
    <source>
        <dbReference type="EMBL" id="MBA2176588.1"/>
    </source>
</evidence>
<proteinExistence type="predicted"/>
<organism evidence="2 3">
    <name type="scientific">Halobacillus locisalis</name>
    <dbReference type="NCBI Taxonomy" id="220753"/>
    <lineage>
        <taxon>Bacteria</taxon>
        <taxon>Bacillati</taxon>
        <taxon>Bacillota</taxon>
        <taxon>Bacilli</taxon>
        <taxon>Bacillales</taxon>
        <taxon>Bacillaceae</taxon>
        <taxon>Halobacillus</taxon>
    </lineage>
</organism>
<protein>
    <submittedName>
        <fullName evidence="2">Uncharacterized protein</fullName>
    </submittedName>
</protein>
<evidence type="ECO:0000256" key="1">
    <source>
        <dbReference type="SAM" id="Phobius"/>
    </source>
</evidence>
<gene>
    <name evidence="2" type="ORF">H0266_17000</name>
</gene>
<feature type="transmembrane region" description="Helical" evidence="1">
    <location>
        <begin position="20"/>
        <end position="44"/>
    </location>
</feature>
<reference evidence="2 3" key="1">
    <citation type="journal article" date="2004" name="Extremophiles">
        <title>Halobacillus locisalis sp. nov., a halophilic bacterium isolated from a marine solar saltern of the Yellow Sea in Korea.</title>
        <authorList>
            <person name="Yoon J.H."/>
            <person name="Kang K.H."/>
            <person name="Oh T.K."/>
            <person name="Park Y.H."/>
        </authorList>
    </citation>
    <scope>NUCLEOTIDE SEQUENCE [LARGE SCALE GENOMIC DNA]</scope>
    <source>
        <strain evidence="2 3">KCTC 3788</strain>
    </source>
</reference>
<feature type="transmembrane region" description="Helical" evidence="1">
    <location>
        <begin position="56"/>
        <end position="74"/>
    </location>
</feature>
<name>A0A838CXD1_9BACI</name>
<dbReference type="Proteomes" id="UP000571017">
    <property type="component" value="Unassembled WGS sequence"/>
</dbReference>
<comment type="caution">
    <text evidence="2">The sequence shown here is derived from an EMBL/GenBank/DDBJ whole genome shotgun (WGS) entry which is preliminary data.</text>
</comment>
<keyword evidence="3" id="KW-1185">Reference proteome</keyword>
<accession>A0A838CXD1</accession>
<keyword evidence="1" id="KW-1133">Transmembrane helix</keyword>
<dbReference type="RefSeq" id="WP_181473650.1">
    <property type="nucleotide sequence ID" value="NZ_JACEFG010000004.1"/>
</dbReference>
<sequence length="86" mass="10584">MFNRKKQLLQWEDIRKKGKWRFFLVYGVLLMMPIYLGVNLLYNAVTGTEERLRVEIINAIIFGIIYSGLMWWLMERRYQKQKTERH</sequence>
<dbReference type="AlphaFoldDB" id="A0A838CXD1"/>
<keyword evidence="1" id="KW-0812">Transmembrane</keyword>
<evidence type="ECO:0000313" key="3">
    <source>
        <dbReference type="Proteomes" id="UP000571017"/>
    </source>
</evidence>
<dbReference type="EMBL" id="JACEFG010000004">
    <property type="protein sequence ID" value="MBA2176588.1"/>
    <property type="molecule type" value="Genomic_DNA"/>
</dbReference>
<keyword evidence="1" id="KW-0472">Membrane</keyword>